<dbReference type="InterPro" id="IPR005119">
    <property type="entry name" value="LysR_subst-bd"/>
</dbReference>
<dbReference type="GO" id="GO:0003700">
    <property type="term" value="F:DNA-binding transcription factor activity"/>
    <property type="evidence" value="ECO:0007669"/>
    <property type="project" value="InterPro"/>
</dbReference>
<evidence type="ECO:0000256" key="2">
    <source>
        <dbReference type="ARBA" id="ARBA00023015"/>
    </source>
</evidence>
<gene>
    <name evidence="6" type="primary">cynR_9</name>
    <name evidence="6" type="ORF">SAMEA3906487_02096</name>
</gene>
<dbReference type="KEGG" id="btrm:SAMEA390648702096"/>
<keyword evidence="4" id="KW-0804">Transcription</keyword>
<evidence type="ECO:0000313" key="7">
    <source>
        <dbReference type="Proteomes" id="UP000076825"/>
    </source>
</evidence>
<evidence type="ECO:0000256" key="1">
    <source>
        <dbReference type="ARBA" id="ARBA00009437"/>
    </source>
</evidence>
<evidence type="ECO:0000259" key="5">
    <source>
        <dbReference type="PROSITE" id="PS50931"/>
    </source>
</evidence>
<organism evidence="6 7">
    <name type="scientific">Bordetella trematum</name>
    <dbReference type="NCBI Taxonomy" id="123899"/>
    <lineage>
        <taxon>Bacteria</taxon>
        <taxon>Pseudomonadati</taxon>
        <taxon>Pseudomonadota</taxon>
        <taxon>Betaproteobacteria</taxon>
        <taxon>Burkholderiales</taxon>
        <taxon>Alcaligenaceae</taxon>
        <taxon>Bordetella</taxon>
    </lineage>
</organism>
<reference evidence="6 7" key="1">
    <citation type="submission" date="2016-04" db="EMBL/GenBank/DDBJ databases">
        <authorList>
            <consortium name="Pathogen Informatics"/>
        </authorList>
    </citation>
    <scope>NUCLEOTIDE SEQUENCE [LARGE SCALE GENOMIC DNA]</scope>
    <source>
        <strain evidence="6 7">H044680328</strain>
    </source>
</reference>
<dbReference type="AlphaFoldDB" id="A0A157RP61"/>
<dbReference type="SUPFAM" id="SSF53850">
    <property type="entry name" value="Periplasmic binding protein-like II"/>
    <property type="match status" value="1"/>
</dbReference>
<dbReference type="PRINTS" id="PR00039">
    <property type="entry name" value="HTHLYSR"/>
</dbReference>
<dbReference type="PANTHER" id="PTHR30419:SF8">
    <property type="entry name" value="NITROGEN ASSIMILATION TRANSCRIPTIONAL ACTIVATOR-RELATED"/>
    <property type="match status" value="1"/>
</dbReference>
<dbReference type="PATRIC" id="fig|123899.6.peg.2092"/>
<dbReference type="InterPro" id="IPR000847">
    <property type="entry name" value="LysR_HTH_N"/>
</dbReference>
<dbReference type="PROSITE" id="PS50931">
    <property type="entry name" value="HTH_LYSR"/>
    <property type="match status" value="1"/>
</dbReference>
<dbReference type="GeneID" id="56590629"/>
<protein>
    <submittedName>
        <fullName evidence="6">LysR family transcriptional regulator</fullName>
    </submittedName>
</protein>
<dbReference type="InterPro" id="IPR050950">
    <property type="entry name" value="HTH-type_LysR_regulators"/>
</dbReference>
<dbReference type="SUPFAM" id="SSF46785">
    <property type="entry name" value="Winged helix' DNA-binding domain"/>
    <property type="match status" value="1"/>
</dbReference>
<evidence type="ECO:0000256" key="4">
    <source>
        <dbReference type="ARBA" id="ARBA00023163"/>
    </source>
</evidence>
<evidence type="ECO:0000313" key="6">
    <source>
        <dbReference type="EMBL" id="SAI70182.1"/>
    </source>
</evidence>
<dbReference type="EMBL" id="LT546645">
    <property type="protein sequence ID" value="SAI70182.1"/>
    <property type="molecule type" value="Genomic_DNA"/>
</dbReference>
<comment type="similarity">
    <text evidence="1">Belongs to the LysR transcriptional regulatory family.</text>
</comment>
<dbReference type="PANTHER" id="PTHR30419">
    <property type="entry name" value="HTH-TYPE TRANSCRIPTIONAL REGULATOR YBHD"/>
    <property type="match status" value="1"/>
</dbReference>
<keyword evidence="2" id="KW-0805">Transcription regulation</keyword>
<keyword evidence="3" id="KW-0238">DNA-binding</keyword>
<dbReference type="CDD" id="cd08438">
    <property type="entry name" value="PBP2_CidR"/>
    <property type="match status" value="1"/>
</dbReference>
<dbReference type="Gene3D" id="1.10.10.10">
    <property type="entry name" value="Winged helix-like DNA-binding domain superfamily/Winged helix DNA-binding domain"/>
    <property type="match status" value="1"/>
</dbReference>
<dbReference type="Proteomes" id="UP000076825">
    <property type="component" value="Chromosome 1"/>
</dbReference>
<dbReference type="Pfam" id="PF03466">
    <property type="entry name" value="LysR_substrate"/>
    <property type="match status" value="1"/>
</dbReference>
<dbReference type="eggNOG" id="COG0583">
    <property type="taxonomic scope" value="Bacteria"/>
</dbReference>
<name>A0A157RP61_9BORD</name>
<dbReference type="InterPro" id="IPR036388">
    <property type="entry name" value="WH-like_DNA-bd_sf"/>
</dbReference>
<dbReference type="GO" id="GO:0005829">
    <property type="term" value="C:cytosol"/>
    <property type="evidence" value="ECO:0007669"/>
    <property type="project" value="TreeGrafter"/>
</dbReference>
<sequence>MDLRALRAFCEVVRQGGFSQAARAIHATQPTVSKAVRQLEDEIGMPLLDRQRQPPRLTAAGDIVFRRAQAMLAEREDLVAELQELRGLRRGVLRLGLPLLGSSILFAPLFARFRSRYPGIEISLAEHGSRRLEDMVSSGEIELGATLTPVPPAFEYQAVTREPLMALIPPDHCLADAPSLRLAQLRDTPFILFDSGFALNPLLLQACERAGYSPAVAARSGQIDFIVALVASGLGVSFLPRPVAEQRRQSGVRLVSLDERDAIWEMTLIWRRGGYLSHAAQAWLALNREVYATLPSAAADAPLS</sequence>
<dbReference type="GO" id="GO:0003677">
    <property type="term" value="F:DNA binding"/>
    <property type="evidence" value="ECO:0007669"/>
    <property type="project" value="UniProtKB-KW"/>
</dbReference>
<evidence type="ECO:0000256" key="3">
    <source>
        <dbReference type="ARBA" id="ARBA00023125"/>
    </source>
</evidence>
<dbReference type="RefSeq" id="WP_063491906.1">
    <property type="nucleotide sequence ID" value="NZ_CP016340.1"/>
</dbReference>
<dbReference type="OrthoDB" id="5671700at2"/>
<dbReference type="Gene3D" id="3.40.190.290">
    <property type="match status" value="1"/>
</dbReference>
<dbReference type="Pfam" id="PF00126">
    <property type="entry name" value="HTH_1"/>
    <property type="match status" value="1"/>
</dbReference>
<feature type="domain" description="HTH lysR-type" evidence="5">
    <location>
        <begin position="1"/>
        <end position="58"/>
    </location>
</feature>
<accession>A0A157RP61</accession>
<proteinExistence type="inferred from homology"/>
<dbReference type="FunFam" id="1.10.10.10:FF:000001">
    <property type="entry name" value="LysR family transcriptional regulator"/>
    <property type="match status" value="1"/>
</dbReference>
<dbReference type="InterPro" id="IPR036390">
    <property type="entry name" value="WH_DNA-bd_sf"/>
</dbReference>
<dbReference type="STRING" id="123899.SAMEA3906487_02096"/>
<keyword evidence="7" id="KW-1185">Reference proteome</keyword>